<dbReference type="GeneID" id="42569707"/>
<name>A0A0E3QW60_METBA</name>
<dbReference type="HOGENOM" id="CLU_3113028_0_0_2"/>
<dbReference type="KEGG" id="mby:MSBRM_1912"/>
<proteinExistence type="predicted"/>
<dbReference type="Proteomes" id="UP000033033">
    <property type="component" value="Chromosome"/>
</dbReference>
<dbReference type="AlphaFoldDB" id="A0A0E3QW60"/>
<gene>
    <name evidence="1" type="ORF">MSBRM_1912</name>
</gene>
<sequence>MKNLVNPVISYGIELTRLDVNIYDGLPSKEKAALVEEIYQIIDEETKNKM</sequence>
<dbReference type="PATRIC" id="fig|1434108.4.peg.2431"/>
<dbReference type="RefSeq" id="WP_155396452.1">
    <property type="nucleotide sequence ID" value="NZ_CP009528.1"/>
</dbReference>
<organism evidence="1 2">
    <name type="scientific">Methanosarcina barkeri MS</name>
    <dbReference type="NCBI Taxonomy" id="1434108"/>
    <lineage>
        <taxon>Archaea</taxon>
        <taxon>Methanobacteriati</taxon>
        <taxon>Methanobacteriota</taxon>
        <taxon>Stenosarchaea group</taxon>
        <taxon>Methanomicrobia</taxon>
        <taxon>Methanosarcinales</taxon>
        <taxon>Methanosarcinaceae</taxon>
        <taxon>Methanosarcina</taxon>
    </lineage>
</organism>
<keyword evidence="2" id="KW-1185">Reference proteome</keyword>
<accession>A0A0E3QW60</accession>
<protein>
    <submittedName>
        <fullName evidence="1">Uncharacterized protein</fullName>
    </submittedName>
</protein>
<reference evidence="1 2" key="1">
    <citation type="submission" date="2014-07" db="EMBL/GenBank/DDBJ databases">
        <title>Methanogenic archaea and the global carbon cycle.</title>
        <authorList>
            <person name="Henriksen J.R."/>
            <person name="Luke J."/>
            <person name="Reinhart S."/>
            <person name="Benedict M.N."/>
            <person name="Youngblut N.D."/>
            <person name="Metcalf M.E."/>
            <person name="Whitaker R.J."/>
            <person name="Metcalf W.W."/>
        </authorList>
    </citation>
    <scope>NUCLEOTIDE SEQUENCE [LARGE SCALE GENOMIC DNA]</scope>
    <source>
        <strain evidence="1 2">MS</strain>
    </source>
</reference>
<evidence type="ECO:0000313" key="2">
    <source>
        <dbReference type="Proteomes" id="UP000033033"/>
    </source>
</evidence>
<dbReference type="EMBL" id="CP009528">
    <property type="protein sequence ID" value="AKB54910.1"/>
    <property type="molecule type" value="Genomic_DNA"/>
</dbReference>
<evidence type="ECO:0000313" key="1">
    <source>
        <dbReference type="EMBL" id="AKB54910.1"/>
    </source>
</evidence>